<evidence type="ECO:0000256" key="4">
    <source>
        <dbReference type="ARBA" id="ARBA00022692"/>
    </source>
</evidence>
<evidence type="ECO:0000256" key="6">
    <source>
        <dbReference type="ARBA" id="ARBA00023237"/>
    </source>
</evidence>
<dbReference type="OrthoDB" id="9768177at2"/>
<organism evidence="9 10">
    <name type="scientific">Euzebyella marina</name>
    <dbReference type="NCBI Taxonomy" id="1761453"/>
    <lineage>
        <taxon>Bacteria</taxon>
        <taxon>Pseudomonadati</taxon>
        <taxon>Bacteroidota</taxon>
        <taxon>Flavobacteriia</taxon>
        <taxon>Flavobacteriales</taxon>
        <taxon>Flavobacteriaceae</taxon>
        <taxon>Euzebyella</taxon>
    </lineage>
</organism>
<evidence type="ECO:0000256" key="3">
    <source>
        <dbReference type="ARBA" id="ARBA00022452"/>
    </source>
</evidence>
<keyword evidence="2 7" id="KW-0813">Transport</keyword>
<dbReference type="GO" id="GO:0009279">
    <property type="term" value="C:cell outer membrane"/>
    <property type="evidence" value="ECO:0007669"/>
    <property type="project" value="UniProtKB-SubCell"/>
</dbReference>
<dbReference type="PROSITE" id="PS52016">
    <property type="entry name" value="TONB_DEPENDENT_REC_3"/>
    <property type="match status" value="1"/>
</dbReference>
<comment type="similarity">
    <text evidence="7">Belongs to the TonB-dependent receptor family.</text>
</comment>
<comment type="subcellular location">
    <subcellularLocation>
        <location evidence="1 7">Cell outer membrane</location>
        <topology evidence="1 7">Multi-pass membrane protein</topology>
    </subcellularLocation>
</comment>
<sequence>MSWLFALLFLTVISEVGAVGSTPYRALLKATYAFQSEVTGTVTDSDGIPLPGATIVVKGTNTGTVSDFDGNYVIQASANDILVFSYIGYKTTELPVSGNSTVDASLSIDAGQLEEVVVVGYGTQKKKNLTGSVGIADAERLENRPITSAGQGLQGVVPNLNVSIRNGDPTQGADFNIRGFESINGGSPLVLVDGVPMDLERINPNDIKSVSVLKDASAAAVYGARGAFGVILVETKKGRVGKTSINFSTQQSYAKPIFNIDPVTDPYDLVTYLNEAQIRTSGQPRYDEDYEAGTLRYSQNPIPENEWGVINGNLRYYGYNDYNSKAIADFAPQKTYDFSISGATEKASYYVSFGYLSKDGYIKNSDKNEKFKRYNVLMKTEYNVNDWMSLDSKVVFNAQNSDKPHFYNWDVNINSVARVNAVTPVQFPDLPYYQTPGDRADYEQYIGKYFGGTIFFPYLEDGGRDTFVTGDTWLTQGLTLTPATGLKIRGDFSYNTFNRNDKEVASKIEVVSTDLNADPFITNGLSGNDYILESNNRNEYYVLNSYAEYEFNADQTEKDHFLKLMVGFNQEWGHRRFFSSRAQTLITPLITNISATTGAQTTNGNESDISLRGGFYRVNYIFKDRYLFEANGRYDGTSRFPKEDRFGFFPSFSVGWNISEEPFMQGATGWLDQFKIRGSWGALGNQSVEDSNGNDIFYPYITSLNSNTSPYILSSGRTPYVSPGGLVSPSLTWETVVSKNIGVDLALFKNKLAITADYYIRDTKDMLMSVDYPGLLGTSAPATNAADLRNEGWELSVTWRDSFGENGRWGLNLALADSQSEITKYENPSGALSEYYVGQKIGEIWGYETVGVFQDQASLDAAPDQAFIDPNFMVGDMQYADLNGDGKIDSGSNTLSDPGDRRVIGNTTARYSFGINPDVKFKNWSLDLFFQGLFRDYLPGNGNWNAFYPNNSGVTEKYYLTESWSPDNRDAYFAAPLVGTSNKRNIVPQSRYVQNAAYIRLKNITLSYDLPSTVLDNLGMSKFQLFLAGQNVWEYTKMHKPLDPESVFTVTQEYYLQRIFTFGINASF</sequence>
<dbReference type="InterPro" id="IPR039426">
    <property type="entry name" value="TonB-dep_rcpt-like"/>
</dbReference>
<dbReference type="InterPro" id="IPR036942">
    <property type="entry name" value="Beta-barrel_TonB_sf"/>
</dbReference>
<keyword evidence="4 7" id="KW-0812">Transmembrane</keyword>
<dbReference type="InterPro" id="IPR023997">
    <property type="entry name" value="TonB-dep_OMP_SusC/RagA_CS"/>
</dbReference>
<name>A0A3G2LBT8_9FLAO</name>
<evidence type="ECO:0000313" key="10">
    <source>
        <dbReference type="Proteomes" id="UP000276309"/>
    </source>
</evidence>
<dbReference type="Proteomes" id="UP000276309">
    <property type="component" value="Chromosome"/>
</dbReference>
<keyword evidence="9" id="KW-0675">Receptor</keyword>
<keyword evidence="5 7" id="KW-0472">Membrane</keyword>
<evidence type="ECO:0000259" key="8">
    <source>
        <dbReference type="Pfam" id="PF07715"/>
    </source>
</evidence>
<dbReference type="AlphaFoldDB" id="A0A3G2LBT8"/>
<dbReference type="Gene3D" id="2.170.130.10">
    <property type="entry name" value="TonB-dependent receptor, plug domain"/>
    <property type="match status" value="1"/>
</dbReference>
<dbReference type="InterPro" id="IPR037066">
    <property type="entry name" value="Plug_dom_sf"/>
</dbReference>
<evidence type="ECO:0000256" key="5">
    <source>
        <dbReference type="ARBA" id="ARBA00023136"/>
    </source>
</evidence>
<keyword evidence="10" id="KW-1185">Reference proteome</keyword>
<proteinExistence type="inferred from homology"/>
<evidence type="ECO:0000256" key="1">
    <source>
        <dbReference type="ARBA" id="ARBA00004571"/>
    </source>
</evidence>
<evidence type="ECO:0000256" key="2">
    <source>
        <dbReference type="ARBA" id="ARBA00022448"/>
    </source>
</evidence>
<evidence type="ECO:0000256" key="7">
    <source>
        <dbReference type="PROSITE-ProRule" id="PRU01360"/>
    </source>
</evidence>
<dbReference type="Gene3D" id="2.40.170.20">
    <property type="entry name" value="TonB-dependent receptor, beta-barrel domain"/>
    <property type="match status" value="1"/>
</dbReference>
<keyword evidence="6 7" id="KW-0998">Cell outer membrane</keyword>
<dbReference type="NCBIfam" id="TIGR04057">
    <property type="entry name" value="SusC_RagA_signa"/>
    <property type="match status" value="1"/>
</dbReference>
<dbReference type="InterPro" id="IPR023996">
    <property type="entry name" value="TonB-dep_OMP_SusC/RagA"/>
</dbReference>
<dbReference type="InterPro" id="IPR012910">
    <property type="entry name" value="Plug_dom"/>
</dbReference>
<reference evidence="9 10" key="1">
    <citation type="submission" date="2018-08" db="EMBL/GenBank/DDBJ databases">
        <title>The reduced genetic potential of extracellular carbohydrate catabolism in Euzebyella marina RN62, a Flavobacteriia bacterium isolated from the hadal water.</title>
        <authorList>
            <person name="Xue C."/>
        </authorList>
    </citation>
    <scope>NUCLEOTIDE SEQUENCE [LARGE SCALE GENOMIC DNA]</scope>
    <source>
        <strain evidence="9 10">RN62</strain>
    </source>
</reference>
<dbReference type="KEGG" id="emar:D1013_12265"/>
<dbReference type="Pfam" id="PF13715">
    <property type="entry name" value="CarbopepD_reg_2"/>
    <property type="match status" value="1"/>
</dbReference>
<keyword evidence="3 7" id="KW-1134">Transmembrane beta strand</keyword>
<gene>
    <name evidence="9" type="ORF">D1013_12265</name>
</gene>
<accession>A0A3G2LBT8</accession>
<dbReference type="FunFam" id="2.60.40.1120:FF:000003">
    <property type="entry name" value="Outer membrane protein Omp121"/>
    <property type="match status" value="1"/>
</dbReference>
<dbReference type="SUPFAM" id="SSF56935">
    <property type="entry name" value="Porins"/>
    <property type="match status" value="1"/>
</dbReference>
<dbReference type="SUPFAM" id="SSF49464">
    <property type="entry name" value="Carboxypeptidase regulatory domain-like"/>
    <property type="match status" value="1"/>
</dbReference>
<dbReference type="EMBL" id="CP032050">
    <property type="protein sequence ID" value="AYN69730.1"/>
    <property type="molecule type" value="Genomic_DNA"/>
</dbReference>
<protein>
    <submittedName>
        <fullName evidence="9">TonB-dependent receptor</fullName>
    </submittedName>
</protein>
<dbReference type="NCBIfam" id="TIGR04056">
    <property type="entry name" value="OMP_RagA_SusC"/>
    <property type="match status" value="1"/>
</dbReference>
<feature type="domain" description="TonB-dependent receptor plug" evidence="8">
    <location>
        <begin position="126"/>
        <end position="230"/>
    </location>
</feature>
<dbReference type="InterPro" id="IPR008969">
    <property type="entry name" value="CarboxyPept-like_regulatory"/>
</dbReference>
<evidence type="ECO:0000313" key="9">
    <source>
        <dbReference type="EMBL" id="AYN69730.1"/>
    </source>
</evidence>
<dbReference type="Pfam" id="PF07715">
    <property type="entry name" value="Plug"/>
    <property type="match status" value="1"/>
</dbReference>
<dbReference type="Gene3D" id="2.60.40.1120">
    <property type="entry name" value="Carboxypeptidase-like, regulatory domain"/>
    <property type="match status" value="1"/>
</dbReference>